<protein>
    <submittedName>
        <fullName evidence="8">Serine/threonine-protein kinase PrkC</fullName>
        <ecNumber evidence="8">2.7.11.1</ecNumber>
    </submittedName>
</protein>
<evidence type="ECO:0000256" key="4">
    <source>
        <dbReference type="ARBA" id="ARBA00022840"/>
    </source>
</evidence>
<dbReference type="RefSeq" id="WP_068246868.1">
    <property type="nucleotide sequence ID" value="NZ_LPUY01000094.1"/>
</dbReference>
<dbReference type="InterPro" id="IPR008266">
    <property type="entry name" value="Tyr_kinase_AS"/>
</dbReference>
<dbReference type="PATRIC" id="fig|1768241.3.peg.3735"/>
<dbReference type="InterPro" id="IPR000719">
    <property type="entry name" value="Prot_kinase_dom"/>
</dbReference>
<evidence type="ECO:0000256" key="3">
    <source>
        <dbReference type="ARBA" id="ARBA00022777"/>
    </source>
</evidence>
<keyword evidence="3 8" id="KW-0418">Kinase</keyword>
<dbReference type="OrthoDB" id="9801841at2"/>
<dbReference type="PANTHER" id="PTHR43289">
    <property type="entry name" value="MITOGEN-ACTIVATED PROTEIN KINASE KINASE KINASE 20-RELATED"/>
    <property type="match status" value="1"/>
</dbReference>
<keyword evidence="4 5" id="KW-0067">ATP-binding</keyword>
<comment type="caution">
    <text evidence="8">The sequence shown here is derived from an EMBL/GenBank/DDBJ whole genome shotgun (WGS) entry which is preliminary data.</text>
</comment>
<dbReference type="Gene3D" id="3.30.200.20">
    <property type="entry name" value="Phosphorylase Kinase, domain 1"/>
    <property type="match status" value="1"/>
</dbReference>
<keyword evidence="6" id="KW-0812">Transmembrane</keyword>
<dbReference type="PROSITE" id="PS50011">
    <property type="entry name" value="PROTEIN_KINASE_DOM"/>
    <property type="match status" value="1"/>
</dbReference>
<feature type="domain" description="Protein kinase" evidence="7">
    <location>
        <begin position="20"/>
        <end position="271"/>
    </location>
</feature>
<dbReference type="GO" id="GO:0004674">
    <property type="term" value="F:protein serine/threonine kinase activity"/>
    <property type="evidence" value="ECO:0007669"/>
    <property type="project" value="UniProtKB-EC"/>
</dbReference>
<keyword evidence="1 8" id="KW-0808">Transferase</keyword>
<proteinExistence type="predicted"/>
<keyword evidence="2 5" id="KW-0547">Nucleotide-binding</keyword>
<dbReference type="Proteomes" id="UP000068382">
    <property type="component" value="Unassembled WGS sequence"/>
</dbReference>
<organism evidence="8 9">
    <name type="scientific">Tritonibacter horizontis</name>
    <dbReference type="NCBI Taxonomy" id="1768241"/>
    <lineage>
        <taxon>Bacteria</taxon>
        <taxon>Pseudomonadati</taxon>
        <taxon>Pseudomonadota</taxon>
        <taxon>Alphaproteobacteria</taxon>
        <taxon>Rhodobacterales</taxon>
        <taxon>Paracoccaceae</taxon>
        <taxon>Tritonibacter</taxon>
    </lineage>
</organism>
<dbReference type="InterPro" id="IPR011009">
    <property type="entry name" value="Kinase-like_dom_sf"/>
</dbReference>
<dbReference type="PROSITE" id="PS00107">
    <property type="entry name" value="PROTEIN_KINASE_ATP"/>
    <property type="match status" value="1"/>
</dbReference>
<reference evidence="8 9" key="1">
    <citation type="submission" date="2015-12" db="EMBL/GenBank/DDBJ databases">
        <title>Genome sequence of the marine Rhodobacteraceae strain O3.65, Candidatus Tritonibacter horizontis.</title>
        <authorList>
            <person name="Poehlein A."/>
            <person name="Giebel H.A."/>
            <person name="Voget S."/>
            <person name="Brinkhoff T."/>
        </authorList>
    </citation>
    <scope>NUCLEOTIDE SEQUENCE [LARGE SCALE GENOMIC DNA]</scope>
    <source>
        <strain evidence="8 9">O3.65</strain>
    </source>
</reference>
<evidence type="ECO:0000256" key="1">
    <source>
        <dbReference type="ARBA" id="ARBA00022679"/>
    </source>
</evidence>
<dbReference type="Gene3D" id="1.10.510.10">
    <property type="entry name" value="Transferase(Phosphotransferase) domain 1"/>
    <property type="match status" value="1"/>
</dbReference>
<keyword evidence="9" id="KW-1185">Reference proteome</keyword>
<evidence type="ECO:0000256" key="6">
    <source>
        <dbReference type="SAM" id="Phobius"/>
    </source>
</evidence>
<evidence type="ECO:0000256" key="2">
    <source>
        <dbReference type="ARBA" id="ARBA00022741"/>
    </source>
</evidence>
<evidence type="ECO:0000313" key="8">
    <source>
        <dbReference type="EMBL" id="KUP91564.1"/>
    </source>
</evidence>
<feature type="binding site" evidence="5">
    <location>
        <position position="49"/>
    </location>
    <ligand>
        <name>ATP</name>
        <dbReference type="ChEBI" id="CHEBI:30616"/>
    </ligand>
</feature>
<evidence type="ECO:0000256" key="5">
    <source>
        <dbReference type="PROSITE-ProRule" id="PRU10141"/>
    </source>
</evidence>
<dbReference type="InterPro" id="IPR017441">
    <property type="entry name" value="Protein_kinase_ATP_BS"/>
</dbReference>
<name>A0A132BTC4_9RHOB</name>
<dbReference type="EMBL" id="LPUY01000094">
    <property type="protein sequence ID" value="KUP91564.1"/>
    <property type="molecule type" value="Genomic_DNA"/>
</dbReference>
<dbReference type="GO" id="GO:0005524">
    <property type="term" value="F:ATP binding"/>
    <property type="evidence" value="ECO:0007669"/>
    <property type="project" value="UniProtKB-UniRule"/>
</dbReference>
<dbReference type="CDD" id="cd14014">
    <property type="entry name" value="STKc_PknB_like"/>
    <property type="match status" value="1"/>
</dbReference>
<accession>A0A132BTC4</accession>
<dbReference type="Pfam" id="PF00069">
    <property type="entry name" value="Pkinase"/>
    <property type="match status" value="1"/>
</dbReference>
<sequence length="729" mass="77547">MIDSRPGDMFLPGDLLNNTYRIESLLGRGGTSEVYKAKSEISGNSVALKILKQEFSGNEDFTVLMAREENIREIRHDAVVRYSENHRTSDGRIYLLMDYIEGPGLDQKLKEGPMPVDDLLTICKRVSEGLQAAHKRKIVHRDLSPDNIILRGGVPSQAVIIDFGIAKDTNPGAETIVGNEFAGKYSYAAPEQMSGQTDARSDIYSLGALLLANFRGKAPSLGANPMEVVGNKQKPLDTSDLPEPFRTLIERMCAPDPLDRFQSAGEVLTFLDAPGAQPRDDSEPAVDPLDMLVGSPAYPVEDATIITPRSTINPPLAASAAQKDKSTKGGRGGLIAALIAVLLAFGLGGALFFGALDSVFAPSYPTADPFRLIIERSAGGPVRAAGNVPSEEGQAALLERVDEAELVLASGEIAETWVRDVLFTLEPLAELEEWRLTIENNRANLTGTTEDADLLADLDGFFGGDMPGALIGIVDIAFELPLLAREIPRDIVDAHADCGPLILQGAAVGSGYAPDEALQVSGQVAGTETQIRLFDALTDVAKGRTVTLNLEVLNPALCIVEQHLPKAPAGGFDVVYAHGATNEANPSAKFFVGENPVIDVVLPAQVTDGFLTVSILDVTGNVFHLLPNINRQDHSIADLRAGAEGEFPIRVAFSLEESANSGGIAFKVDDSTLGKSKLLVLHSADPLFAGMRPTAESAASFAEALRQSAANDAGQILSLDSSILTTAQP</sequence>
<gene>
    <name evidence="8" type="primary">prkC</name>
    <name evidence="8" type="ORF">TRIHO_35780</name>
</gene>
<dbReference type="PROSITE" id="PS00109">
    <property type="entry name" value="PROTEIN_KINASE_TYR"/>
    <property type="match status" value="1"/>
</dbReference>
<keyword evidence="6" id="KW-1133">Transmembrane helix</keyword>
<evidence type="ECO:0000313" key="9">
    <source>
        <dbReference type="Proteomes" id="UP000068382"/>
    </source>
</evidence>
<dbReference type="AlphaFoldDB" id="A0A132BTC4"/>
<feature type="transmembrane region" description="Helical" evidence="6">
    <location>
        <begin position="333"/>
        <end position="356"/>
    </location>
</feature>
<keyword evidence="6" id="KW-0472">Membrane</keyword>
<dbReference type="PANTHER" id="PTHR43289:SF6">
    <property type="entry name" value="SERINE_THREONINE-PROTEIN KINASE NEKL-3"/>
    <property type="match status" value="1"/>
</dbReference>
<dbReference type="SUPFAM" id="SSF56112">
    <property type="entry name" value="Protein kinase-like (PK-like)"/>
    <property type="match status" value="1"/>
</dbReference>
<dbReference type="EC" id="2.7.11.1" evidence="8"/>
<evidence type="ECO:0000259" key="7">
    <source>
        <dbReference type="PROSITE" id="PS50011"/>
    </source>
</evidence>